<dbReference type="EMBL" id="BAABRO010000011">
    <property type="protein sequence ID" value="GAA5508809.1"/>
    <property type="molecule type" value="Genomic_DNA"/>
</dbReference>
<evidence type="ECO:0000256" key="1">
    <source>
        <dbReference type="SAM" id="SignalP"/>
    </source>
</evidence>
<gene>
    <name evidence="2" type="ORF">Rcae01_04278</name>
</gene>
<keyword evidence="1" id="KW-0732">Signal</keyword>
<sequence length="387" mass="38986">MTKIKSKMLIALAAIATSVGVQAANAESSVRLPANNSVHMQQGGDVLLQLEVPSGESRQSLSYATVTVVDRNGVARKFQADQQGIVRLTGISAQPYAVVAANGNAYGSTLMVVRPEDVAAANPNPARMTLAQVNSSKLMPWIDRYTKQFSNKHASQLGEVAVDIPTETSTTGNRIELADGGVLNGQLVSVLTQDGREVSLEGTEVVLMHRGVAVGKTYAEASGAFQFKGVRSGPHGIVAAGPSGYATLAFEAVGQNDLVSKREPGHHFVSVMNRETSSLLPVVMVPPAMIPGVIDPFGASVMSEPIPSVNGSELTGFGHHGGGFHGGAVQGGGGGGFAGGGGGGVAGSGGGGLGGLGLLGGIGAAIAIPLATDDDDAPGSVASPSGF</sequence>
<evidence type="ECO:0000313" key="2">
    <source>
        <dbReference type="EMBL" id="GAA5508809.1"/>
    </source>
</evidence>
<keyword evidence="3" id="KW-1185">Reference proteome</keyword>
<name>A0ABP9VUJ2_9BACT</name>
<reference evidence="2 3" key="1">
    <citation type="submission" date="2024-02" db="EMBL/GenBank/DDBJ databases">
        <title>Rhodopirellula caenicola NBRC 110016.</title>
        <authorList>
            <person name="Ichikawa N."/>
            <person name="Katano-Makiyama Y."/>
            <person name="Hidaka K."/>
        </authorList>
    </citation>
    <scope>NUCLEOTIDE SEQUENCE [LARGE SCALE GENOMIC DNA]</scope>
    <source>
        <strain evidence="2 3">NBRC 110016</strain>
    </source>
</reference>
<comment type="caution">
    <text evidence="2">The sequence shown here is derived from an EMBL/GenBank/DDBJ whole genome shotgun (WGS) entry which is preliminary data.</text>
</comment>
<protein>
    <recommendedName>
        <fullName evidence="4">Nickel uptake substrate-specific transmembrane region</fullName>
    </recommendedName>
</protein>
<feature type="chain" id="PRO_5047162808" description="Nickel uptake substrate-specific transmembrane region" evidence="1">
    <location>
        <begin position="24"/>
        <end position="387"/>
    </location>
</feature>
<feature type="signal peptide" evidence="1">
    <location>
        <begin position="1"/>
        <end position="23"/>
    </location>
</feature>
<dbReference type="RefSeq" id="WP_345685568.1">
    <property type="nucleotide sequence ID" value="NZ_BAABRO010000011.1"/>
</dbReference>
<dbReference type="Proteomes" id="UP001416858">
    <property type="component" value="Unassembled WGS sequence"/>
</dbReference>
<accession>A0ABP9VUJ2</accession>
<evidence type="ECO:0000313" key="3">
    <source>
        <dbReference type="Proteomes" id="UP001416858"/>
    </source>
</evidence>
<organism evidence="2 3">
    <name type="scientific">Novipirellula caenicola</name>
    <dbReference type="NCBI Taxonomy" id="1536901"/>
    <lineage>
        <taxon>Bacteria</taxon>
        <taxon>Pseudomonadati</taxon>
        <taxon>Planctomycetota</taxon>
        <taxon>Planctomycetia</taxon>
        <taxon>Pirellulales</taxon>
        <taxon>Pirellulaceae</taxon>
        <taxon>Novipirellula</taxon>
    </lineage>
</organism>
<proteinExistence type="predicted"/>
<evidence type="ECO:0008006" key="4">
    <source>
        <dbReference type="Google" id="ProtNLM"/>
    </source>
</evidence>